<name>A0A2G2Z0W6_CAPAN</name>
<protein>
    <recommendedName>
        <fullName evidence="3">Endonuclease/exonuclease/phosphatase domain-containing protein</fullName>
    </recommendedName>
</protein>
<dbReference type="InterPro" id="IPR036691">
    <property type="entry name" value="Endo/exonu/phosph_ase_sf"/>
</dbReference>
<dbReference type="PANTHER" id="PTHR33710">
    <property type="entry name" value="BNAC02G09200D PROTEIN"/>
    <property type="match status" value="1"/>
</dbReference>
<reference evidence="1 2" key="2">
    <citation type="journal article" date="2017" name="Genome Biol.">
        <title>New reference genome sequences of hot pepper reveal the massive evolution of plant disease-resistance genes by retroduplication.</title>
        <authorList>
            <person name="Kim S."/>
            <person name="Park J."/>
            <person name="Yeom S.I."/>
            <person name="Kim Y.M."/>
            <person name="Seo E."/>
            <person name="Kim K.T."/>
            <person name="Kim M.S."/>
            <person name="Lee J.M."/>
            <person name="Cheong K."/>
            <person name="Shin H.S."/>
            <person name="Kim S.B."/>
            <person name="Han K."/>
            <person name="Lee J."/>
            <person name="Park M."/>
            <person name="Lee H.A."/>
            <person name="Lee H.Y."/>
            <person name="Lee Y."/>
            <person name="Oh S."/>
            <person name="Lee J.H."/>
            <person name="Choi E."/>
            <person name="Choi E."/>
            <person name="Lee S.E."/>
            <person name="Jeon J."/>
            <person name="Kim H."/>
            <person name="Choi G."/>
            <person name="Song H."/>
            <person name="Lee J."/>
            <person name="Lee S.C."/>
            <person name="Kwon J.K."/>
            <person name="Lee H.Y."/>
            <person name="Koo N."/>
            <person name="Hong Y."/>
            <person name="Kim R.W."/>
            <person name="Kang W.H."/>
            <person name="Huh J.H."/>
            <person name="Kang B.C."/>
            <person name="Yang T.J."/>
            <person name="Lee Y.H."/>
            <person name="Bennetzen J.L."/>
            <person name="Choi D."/>
        </authorList>
    </citation>
    <scope>NUCLEOTIDE SEQUENCE [LARGE SCALE GENOMIC DNA]</scope>
    <source>
        <strain evidence="2">cv. CM334</strain>
    </source>
</reference>
<comment type="caution">
    <text evidence="1">The sequence shown here is derived from an EMBL/GenBank/DDBJ whole genome shotgun (WGS) entry which is preliminary data.</text>
</comment>
<sequence length="136" mass="15828">MNIPWAIIGDFNALLFQPDRLSNNPITYGDVRNLAECVHDLLLSELNWKGNYYTLSNKQIGDGRVCCRQDRALCNTDWMSKWGHVVLEYDLPSISDHSPMVLSIYDTQRQIKVPFRFFNVWSDQNEFIPIFTVLAK</sequence>
<dbReference type="Gene3D" id="3.60.10.10">
    <property type="entry name" value="Endonuclease/exonuclease/phosphatase"/>
    <property type="match status" value="1"/>
</dbReference>
<dbReference type="STRING" id="4072.A0A2G2Z0W6"/>
<dbReference type="SUPFAM" id="SSF56219">
    <property type="entry name" value="DNase I-like"/>
    <property type="match status" value="1"/>
</dbReference>
<reference evidence="1 2" key="1">
    <citation type="journal article" date="2014" name="Nat. Genet.">
        <title>Genome sequence of the hot pepper provides insights into the evolution of pungency in Capsicum species.</title>
        <authorList>
            <person name="Kim S."/>
            <person name="Park M."/>
            <person name="Yeom S.I."/>
            <person name="Kim Y.M."/>
            <person name="Lee J.M."/>
            <person name="Lee H.A."/>
            <person name="Seo E."/>
            <person name="Choi J."/>
            <person name="Cheong K."/>
            <person name="Kim K.T."/>
            <person name="Jung K."/>
            <person name="Lee G.W."/>
            <person name="Oh S.K."/>
            <person name="Bae C."/>
            <person name="Kim S.B."/>
            <person name="Lee H.Y."/>
            <person name="Kim S.Y."/>
            <person name="Kim M.S."/>
            <person name="Kang B.C."/>
            <person name="Jo Y.D."/>
            <person name="Yang H.B."/>
            <person name="Jeong H.J."/>
            <person name="Kang W.H."/>
            <person name="Kwon J.K."/>
            <person name="Shin C."/>
            <person name="Lim J.Y."/>
            <person name="Park J.H."/>
            <person name="Huh J.H."/>
            <person name="Kim J.S."/>
            <person name="Kim B.D."/>
            <person name="Cohen O."/>
            <person name="Paran I."/>
            <person name="Suh M.C."/>
            <person name="Lee S.B."/>
            <person name="Kim Y.K."/>
            <person name="Shin Y."/>
            <person name="Noh S.J."/>
            <person name="Park J."/>
            <person name="Seo Y.S."/>
            <person name="Kwon S.Y."/>
            <person name="Kim H.A."/>
            <person name="Park J.M."/>
            <person name="Kim H.J."/>
            <person name="Choi S.B."/>
            <person name="Bosland P.W."/>
            <person name="Reeves G."/>
            <person name="Jo S.H."/>
            <person name="Lee B.W."/>
            <person name="Cho H.T."/>
            <person name="Choi H.S."/>
            <person name="Lee M.S."/>
            <person name="Yu Y."/>
            <person name="Do Choi Y."/>
            <person name="Park B.S."/>
            <person name="van Deynze A."/>
            <person name="Ashrafi H."/>
            <person name="Hill T."/>
            <person name="Kim W.T."/>
            <person name="Pai H.S."/>
            <person name="Ahn H.K."/>
            <person name="Yeam I."/>
            <person name="Giovannoni J.J."/>
            <person name="Rose J.K."/>
            <person name="Sorensen I."/>
            <person name="Lee S.J."/>
            <person name="Kim R.W."/>
            <person name="Choi I.Y."/>
            <person name="Choi B.S."/>
            <person name="Lim J.S."/>
            <person name="Lee Y.H."/>
            <person name="Choi D."/>
        </authorList>
    </citation>
    <scope>NUCLEOTIDE SEQUENCE [LARGE SCALE GENOMIC DNA]</scope>
    <source>
        <strain evidence="2">cv. CM334</strain>
    </source>
</reference>
<dbReference type="Proteomes" id="UP000222542">
    <property type="component" value="Unassembled WGS sequence"/>
</dbReference>
<keyword evidence="2" id="KW-1185">Reference proteome</keyword>
<evidence type="ECO:0008006" key="3">
    <source>
        <dbReference type="Google" id="ProtNLM"/>
    </source>
</evidence>
<organism evidence="1 2">
    <name type="scientific">Capsicum annuum</name>
    <name type="common">Capsicum pepper</name>
    <dbReference type="NCBI Taxonomy" id="4072"/>
    <lineage>
        <taxon>Eukaryota</taxon>
        <taxon>Viridiplantae</taxon>
        <taxon>Streptophyta</taxon>
        <taxon>Embryophyta</taxon>
        <taxon>Tracheophyta</taxon>
        <taxon>Spermatophyta</taxon>
        <taxon>Magnoliopsida</taxon>
        <taxon>eudicotyledons</taxon>
        <taxon>Gunneridae</taxon>
        <taxon>Pentapetalae</taxon>
        <taxon>asterids</taxon>
        <taxon>lamiids</taxon>
        <taxon>Solanales</taxon>
        <taxon>Solanaceae</taxon>
        <taxon>Solanoideae</taxon>
        <taxon>Capsiceae</taxon>
        <taxon>Capsicum</taxon>
    </lineage>
</organism>
<proteinExistence type="predicted"/>
<dbReference type="AlphaFoldDB" id="A0A2G2Z0W6"/>
<dbReference type="PANTHER" id="PTHR33710:SF80">
    <property type="entry name" value="ENDONUCLEASE_EXONUCLEASE_PHOSPHATASE"/>
    <property type="match status" value="1"/>
</dbReference>
<dbReference type="EMBL" id="AYRZ02000007">
    <property type="protein sequence ID" value="PHT75541.1"/>
    <property type="molecule type" value="Genomic_DNA"/>
</dbReference>
<dbReference type="OMA" id="GINRICS"/>
<accession>A0A2G2Z0W6</accession>
<evidence type="ECO:0000313" key="2">
    <source>
        <dbReference type="Proteomes" id="UP000222542"/>
    </source>
</evidence>
<gene>
    <name evidence="1" type="ORF">T459_19063</name>
</gene>
<evidence type="ECO:0000313" key="1">
    <source>
        <dbReference type="EMBL" id="PHT75541.1"/>
    </source>
</evidence>
<dbReference type="Gramene" id="PHT75541">
    <property type="protein sequence ID" value="PHT75541"/>
    <property type="gene ID" value="T459_19063"/>
</dbReference>